<evidence type="ECO:0000313" key="2">
    <source>
        <dbReference type="Proteomes" id="UP000184108"/>
    </source>
</evidence>
<evidence type="ECO:0000313" key="1">
    <source>
        <dbReference type="EMBL" id="SHG98548.1"/>
    </source>
</evidence>
<dbReference type="Proteomes" id="UP000184108">
    <property type="component" value="Unassembled WGS sequence"/>
</dbReference>
<dbReference type="AlphaFoldDB" id="A0A1M5P9V4"/>
<dbReference type="RefSeq" id="WP_073175774.1">
    <property type="nucleotide sequence ID" value="NZ_FQVE01000010.1"/>
</dbReference>
<reference evidence="2" key="1">
    <citation type="submission" date="2016-11" db="EMBL/GenBank/DDBJ databases">
        <authorList>
            <person name="Varghese N."/>
            <person name="Submissions S."/>
        </authorList>
    </citation>
    <scope>NUCLEOTIDE SEQUENCE [LARGE SCALE GENOMIC DNA]</scope>
    <source>
        <strain evidence="2">YR203</strain>
    </source>
</reference>
<gene>
    <name evidence="1" type="ORF">SAMN02787073_0021</name>
</gene>
<accession>A0A1M5P9V4</accession>
<protein>
    <submittedName>
        <fullName evidence="1">Uncharacterized protein</fullName>
    </submittedName>
</protein>
<dbReference type="EMBL" id="FQVE01000010">
    <property type="protein sequence ID" value="SHG98548.1"/>
    <property type="molecule type" value="Genomic_DNA"/>
</dbReference>
<organism evidence="1 2">
    <name type="scientific">Chryseobacterium vrystaatense</name>
    <dbReference type="NCBI Taxonomy" id="307480"/>
    <lineage>
        <taxon>Bacteria</taxon>
        <taxon>Pseudomonadati</taxon>
        <taxon>Bacteroidota</taxon>
        <taxon>Flavobacteriia</taxon>
        <taxon>Flavobacteriales</taxon>
        <taxon>Weeksellaceae</taxon>
        <taxon>Chryseobacterium group</taxon>
        <taxon>Chryseobacterium</taxon>
    </lineage>
</organism>
<name>A0A1M5P9V4_9FLAO</name>
<sequence length="185" mass="20176">MKKILSTLGITMVSLAYSQGGTIIVNNYTPYEYRGALIANNFSGGCYPFISTNAGVIIPPDSHMGNGNALIYTNYRDQYTSSLYPMPNWTVSTSATSTTIRPWNHGSLMPGGVFSINTKWSSSKFEMYDPATSLYIPGFSTTVSLAGNPCYMAPDYFTTPNGLHSAEIFTISTSTGLVETYLQLF</sequence>
<proteinExistence type="predicted"/>